<dbReference type="Proteomes" id="UP000194632">
    <property type="component" value="Unassembled WGS sequence"/>
</dbReference>
<keyword evidence="2" id="KW-0378">Hydrolase</keyword>
<gene>
    <name evidence="2" type="ORF">CA982_24550</name>
</gene>
<evidence type="ECO:0000259" key="1">
    <source>
        <dbReference type="Pfam" id="PF12146"/>
    </source>
</evidence>
<accession>A0A243Q452</accession>
<dbReference type="InterPro" id="IPR051044">
    <property type="entry name" value="MAG_DAG_Lipase"/>
</dbReference>
<feature type="domain" description="Serine aminopeptidase S33" evidence="1">
    <location>
        <begin position="51"/>
        <end position="264"/>
    </location>
</feature>
<evidence type="ECO:0000313" key="3">
    <source>
        <dbReference type="Proteomes" id="UP000194632"/>
    </source>
</evidence>
<dbReference type="RefSeq" id="WP_086537744.1">
    <property type="nucleotide sequence ID" value="NZ_JBLKRZ010000007.1"/>
</dbReference>
<dbReference type="Pfam" id="PF12146">
    <property type="entry name" value="Hydrolase_4"/>
    <property type="match status" value="1"/>
</dbReference>
<dbReference type="AlphaFoldDB" id="A0A243Q452"/>
<reference evidence="2 3" key="1">
    <citation type="submission" date="2017-05" db="EMBL/GenBank/DDBJ databases">
        <title>Biotechnological potential of actinobacteria isolated from South African environments.</title>
        <authorList>
            <person name="Le Roes-Hill M."/>
            <person name="Prins A."/>
            <person name="Durrell K.A."/>
        </authorList>
    </citation>
    <scope>NUCLEOTIDE SEQUENCE [LARGE SCALE GENOMIC DNA]</scope>
    <source>
        <strain evidence="2">BS2</strain>
    </source>
</reference>
<dbReference type="InterPro" id="IPR029058">
    <property type="entry name" value="AB_hydrolase_fold"/>
</dbReference>
<comment type="caution">
    <text evidence="2">The sequence shown here is derived from an EMBL/GenBank/DDBJ whole genome shotgun (WGS) entry which is preliminary data.</text>
</comment>
<keyword evidence="3" id="KW-1185">Reference proteome</keyword>
<proteinExistence type="predicted"/>
<dbReference type="Gene3D" id="3.40.50.1820">
    <property type="entry name" value="alpha/beta hydrolase"/>
    <property type="match status" value="1"/>
</dbReference>
<dbReference type="OrthoDB" id="9801217at2"/>
<protein>
    <submittedName>
        <fullName evidence="2">Alpha/beta hydrolase</fullName>
    </submittedName>
</protein>
<dbReference type="SUPFAM" id="SSF53474">
    <property type="entry name" value="alpha/beta-Hydrolases"/>
    <property type="match status" value="1"/>
</dbReference>
<organism evidence="2 3">
    <name type="scientific">Gordonia lacunae</name>
    <dbReference type="NCBI Taxonomy" id="417102"/>
    <lineage>
        <taxon>Bacteria</taxon>
        <taxon>Bacillati</taxon>
        <taxon>Actinomycetota</taxon>
        <taxon>Actinomycetes</taxon>
        <taxon>Mycobacteriales</taxon>
        <taxon>Gordoniaceae</taxon>
        <taxon>Gordonia</taxon>
    </lineage>
</organism>
<dbReference type="EMBL" id="NGFO01000047">
    <property type="protein sequence ID" value="OUC75885.1"/>
    <property type="molecule type" value="Genomic_DNA"/>
</dbReference>
<dbReference type="PANTHER" id="PTHR11614">
    <property type="entry name" value="PHOSPHOLIPASE-RELATED"/>
    <property type="match status" value="1"/>
</dbReference>
<name>A0A243Q452_9ACTN</name>
<dbReference type="STRING" id="417102.CA982_24550"/>
<sequence length="342" mass="37712">MLAAVSASAAADWQPDRFLEDYRQRVLPLGPDPDGESPVTATLVRRAETSPARGAVLYVHGFTDYFFHEPLADFFVDRGYAFYAVDLRKCGRSREAHHTPHFTTDLAMYDEELNASLRIILEEVGADCRVVVAGHSTGGLITALWLDRLRQREPDLHAAVDGLLLNSPWFDLQGDAVLRTLPVTLLIKAIAAVAPTRVIPKELSQAYGESLHDSAHGEWNYDLSAKPLGGFPVTFGFLDAVRAGQRRLHRGIDVGVPALVLRSDKTHFARTYSASTDHADAVLDVTHIARWSGCLGGRVTSVPIPDARHDVFLSVPHAREHAYREVDHWLSAVLSTESENPL</sequence>
<dbReference type="InterPro" id="IPR022742">
    <property type="entry name" value="Hydrolase_4"/>
</dbReference>
<evidence type="ECO:0000313" key="2">
    <source>
        <dbReference type="EMBL" id="OUC75885.1"/>
    </source>
</evidence>
<dbReference type="GO" id="GO:0016787">
    <property type="term" value="F:hydrolase activity"/>
    <property type="evidence" value="ECO:0007669"/>
    <property type="project" value="UniProtKB-KW"/>
</dbReference>